<evidence type="ECO:0000256" key="1">
    <source>
        <dbReference type="ARBA" id="ARBA00022884"/>
    </source>
</evidence>
<dbReference type="GO" id="GO:0003723">
    <property type="term" value="F:RNA binding"/>
    <property type="evidence" value="ECO:0007669"/>
    <property type="project" value="UniProtKB-UniRule"/>
</dbReference>
<protein>
    <submittedName>
        <fullName evidence="6 7">Heterogeneous nuclear ribonucleoprotein L-like</fullName>
    </submittedName>
</protein>
<sequence length="367" mass="41718">MFETDDHVHLRSKEEATVTERVIIMFSALAMFTGTKGRTKCGGSTESQIRAAEIPPFRRSSSSQTRRAGPGKTLLVHGLGNKINCDKVFNMFCLYGNVTAVKILRKGQVLVELNDVEAAKRCVAHLHLLPMDQQKLKLKVKYSNLSYIRDQGKVIRLSDGTPAQKYYDTSKLNRFSYKAKFVNERRIIAPSKILQFFNTPLDINGSQIRRAVINALSCKDAVQSVTILPQKQPDAKFSTGLLEMKSVDLAAKAILLLNHMELESSRSKFPFLMKLCFSKWLEIQQKSGDSSALVFNATPRNTPWLFYRHEHRVSMMEYKVSRVTRATDEDWPWTLWDTRDRTMEAIDPEAETPEDTQYGPSTARTVS</sequence>
<evidence type="ECO:0000256" key="2">
    <source>
        <dbReference type="PROSITE-ProRule" id="PRU00176"/>
    </source>
</evidence>
<dbReference type="RefSeq" id="XP_025406312.1">
    <property type="nucleotide sequence ID" value="XM_025550527.1"/>
</dbReference>
<dbReference type="SUPFAM" id="SSF54928">
    <property type="entry name" value="RNA-binding domain, RBD"/>
    <property type="match status" value="1"/>
</dbReference>
<keyword evidence="5" id="KW-1185">Reference proteome</keyword>
<dbReference type="Gene3D" id="3.30.70.330">
    <property type="match status" value="2"/>
</dbReference>
<feature type="compositionally biased region" description="Polar residues" evidence="3">
    <location>
        <begin position="358"/>
        <end position="367"/>
    </location>
</feature>
<dbReference type="Pfam" id="PF13893">
    <property type="entry name" value="RRM_5"/>
    <property type="match status" value="1"/>
</dbReference>
<keyword evidence="1 2" id="KW-0694">RNA-binding</keyword>
<dbReference type="Proteomes" id="UP000694846">
    <property type="component" value="Unplaced"/>
</dbReference>
<dbReference type="InterPro" id="IPR055204">
    <property type="entry name" value="HNRNPL_RRM"/>
</dbReference>
<name>A0A8B8F7K0_9HEMI</name>
<dbReference type="GeneID" id="112680436"/>
<gene>
    <name evidence="6 7" type="primary">LOC112680436</name>
</gene>
<evidence type="ECO:0000313" key="5">
    <source>
        <dbReference type="Proteomes" id="UP000694846"/>
    </source>
</evidence>
<organism evidence="5 6">
    <name type="scientific">Sipha flava</name>
    <name type="common">yellow sugarcane aphid</name>
    <dbReference type="NCBI Taxonomy" id="143950"/>
    <lineage>
        <taxon>Eukaryota</taxon>
        <taxon>Metazoa</taxon>
        <taxon>Ecdysozoa</taxon>
        <taxon>Arthropoda</taxon>
        <taxon>Hexapoda</taxon>
        <taxon>Insecta</taxon>
        <taxon>Pterygota</taxon>
        <taxon>Neoptera</taxon>
        <taxon>Paraneoptera</taxon>
        <taxon>Hemiptera</taxon>
        <taxon>Sternorrhyncha</taxon>
        <taxon>Aphidomorpha</taxon>
        <taxon>Aphidoidea</taxon>
        <taxon>Aphididae</taxon>
        <taxon>Sipha</taxon>
    </lineage>
</organism>
<dbReference type="SMART" id="SM00360">
    <property type="entry name" value="RRM"/>
    <property type="match status" value="1"/>
</dbReference>
<dbReference type="InterPro" id="IPR012677">
    <property type="entry name" value="Nucleotide-bd_a/b_plait_sf"/>
</dbReference>
<dbReference type="PROSITE" id="PS50102">
    <property type="entry name" value="RRM"/>
    <property type="match status" value="1"/>
</dbReference>
<dbReference type="AlphaFoldDB" id="A0A8B8F7K0"/>
<dbReference type="OrthoDB" id="6620929at2759"/>
<proteinExistence type="predicted"/>
<evidence type="ECO:0000313" key="7">
    <source>
        <dbReference type="RefSeq" id="XP_025406313.1"/>
    </source>
</evidence>
<dbReference type="PANTHER" id="PTHR15592">
    <property type="entry name" value="MATRIN 3/NUCLEAR PROTEIN 220-RELATED"/>
    <property type="match status" value="1"/>
</dbReference>
<evidence type="ECO:0000259" key="4">
    <source>
        <dbReference type="PROSITE" id="PS50102"/>
    </source>
</evidence>
<reference evidence="6 7" key="1">
    <citation type="submission" date="2025-04" db="UniProtKB">
        <authorList>
            <consortium name="RefSeq"/>
        </authorList>
    </citation>
    <scope>IDENTIFICATION</scope>
    <source>
        <tissue evidence="6 7">Whole body</tissue>
    </source>
</reference>
<dbReference type="InterPro" id="IPR000504">
    <property type="entry name" value="RRM_dom"/>
</dbReference>
<feature type="region of interest" description="Disordered" evidence="3">
    <location>
        <begin position="344"/>
        <end position="367"/>
    </location>
</feature>
<evidence type="ECO:0000313" key="6">
    <source>
        <dbReference type="RefSeq" id="XP_025406312.1"/>
    </source>
</evidence>
<evidence type="ECO:0000256" key="3">
    <source>
        <dbReference type="SAM" id="MobiDB-lite"/>
    </source>
</evidence>
<dbReference type="RefSeq" id="XP_025406313.1">
    <property type="nucleotide sequence ID" value="XM_025550528.1"/>
</dbReference>
<feature type="domain" description="RRM" evidence="4">
    <location>
        <begin position="72"/>
        <end position="145"/>
    </location>
</feature>
<dbReference type="Pfam" id="PF22976">
    <property type="entry name" value="RRM_10"/>
    <property type="match status" value="1"/>
</dbReference>
<accession>A0A8B8F7K0</accession>
<dbReference type="InterPro" id="IPR035979">
    <property type="entry name" value="RBD_domain_sf"/>
</dbReference>